<evidence type="ECO:0000256" key="6">
    <source>
        <dbReference type="ARBA" id="ARBA00022840"/>
    </source>
</evidence>
<sequence length="120" mass="13336">YLASHGRLSEPEARRKFWQILSAVEYCHNRNIVHRDLKAENLLLDCHMNIKIAGYSWQMTAAPPSPSPSLLWCCIAEKADISPVGESVPERTVSDVSPRHAAPLLLPCPDPQPLPQGSNE</sequence>
<evidence type="ECO:0000256" key="8">
    <source>
        <dbReference type="ARBA" id="ARBA00048679"/>
    </source>
</evidence>
<feature type="non-terminal residue" evidence="11">
    <location>
        <position position="1"/>
    </location>
</feature>
<dbReference type="InterPro" id="IPR011009">
    <property type="entry name" value="Kinase-like_dom_sf"/>
</dbReference>
<dbReference type="EMBL" id="JAFBMS010000006">
    <property type="protein sequence ID" value="KAG9351481.1"/>
    <property type="molecule type" value="Genomic_DNA"/>
</dbReference>
<keyword evidence="6" id="KW-0067">ATP-binding</keyword>
<dbReference type="PROSITE" id="PS50011">
    <property type="entry name" value="PROTEIN_KINASE_DOM"/>
    <property type="match status" value="1"/>
</dbReference>
<evidence type="ECO:0000256" key="9">
    <source>
        <dbReference type="SAM" id="MobiDB-lite"/>
    </source>
</evidence>
<keyword evidence="3" id="KW-0808">Transferase</keyword>
<dbReference type="GO" id="GO:0005737">
    <property type="term" value="C:cytoplasm"/>
    <property type="evidence" value="ECO:0007669"/>
    <property type="project" value="TreeGrafter"/>
</dbReference>
<dbReference type="SUPFAM" id="SSF56112">
    <property type="entry name" value="Protein kinase-like (PK-like)"/>
    <property type="match status" value="1"/>
</dbReference>
<dbReference type="GO" id="GO:0050321">
    <property type="term" value="F:tau-protein kinase activity"/>
    <property type="evidence" value="ECO:0007669"/>
    <property type="project" value="TreeGrafter"/>
</dbReference>
<evidence type="ECO:0000313" key="11">
    <source>
        <dbReference type="EMBL" id="KAG9351481.1"/>
    </source>
</evidence>
<feature type="region of interest" description="Disordered" evidence="9">
    <location>
        <begin position="85"/>
        <end position="120"/>
    </location>
</feature>
<keyword evidence="2" id="KW-0723">Serine/threonine-protein kinase</keyword>
<dbReference type="Pfam" id="PF00069">
    <property type="entry name" value="Pkinase"/>
    <property type="match status" value="1"/>
</dbReference>
<evidence type="ECO:0000259" key="10">
    <source>
        <dbReference type="PROSITE" id="PS50011"/>
    </source>
</evidence>
<dbReference type="InterPro" id="IPR000719">
    <property type="entry name" value="Prot_kinase_dom"/>
</dbReference>
<gene>
    <name evidence="11" type="ORF">JZ751_022731</name>
</gene>
<dbReference type="EC" id="2.7.11.1" evidence="1"/>
<dbReference type="Proteomes" id="UP000824540">
    <property type="component" value="Unassembled WGS sequence"/>
</dbReference>
<dbReference type="PANTHER" id="PTHR24346">
    <property type="entry name" value="MAP/MICROTUBULE AFFINITY-REGULATING KINASE"/>
    <property type="match status" value="1"/>
</dbReference>
<feature type="domain" description="Protein kinase" evidence="10">
    <location>
        <begin position="1"/>
        <end position="120"/>
    </location>
</feature>
<dbReference type="PROSITE" id="PS00108">
    <property type="entry name" value="PROTEIN_KINASE_ST"/>
    <property type="match status" value="1"/>
</dbReference>
<evidence type="ECO:0000256" key="5">
    <source>
        <dbReference type="ARBA" id="ARBA00022777"/>
    </source>
</evidence>
<evidence type="ECO:0000256" key="2">
    <source>
        <dbReference type="ARBA" id="ARBA00022527"/>
    </source>
</evidence>
<comment type="catalytic activity">
    <reaction evidence="7">
        <text>L-threonyl-[protein] + ATP = O-phospho-L-threonyl-[protein] + ADP + H(+)</text>
        <dbReference type="Rhea" id="RHEA:46608"/>
        <dbReference type="Rhea" id="RHEA-COMP:11060"/>
        <dbReference type="Rhea" id="RHEA-COMP:11605"/>
        <dbReference type="ChEBI" id="CHEBI:15378"/>
        <dbReference type="ChEBI" id="CHEBI:30013"/>
        <dbReference type="ChEBI" id="CHEBI:30616"/>
        <dbReference type="ChEBI" id="CHEBI:61977"/>
        <dbReference type="ChEBI" id="CHEBI:456216"/>
        <dbReference type="EC" id="2.7.11.1"/>
    </reaction>
</comment>
<protein>
    <recommendedName>
        <fullName evidence="1">non-specific serine/threonine protein kinase</fullName>
        <ecNumber evidence="1">2.7.11.1</ecNumber>
    </recommendedName>
</protein>
<dbReference type="AlphaFoldDB" id="A0A8T2PJW9"/>
<comment type="caution">
    <text evidence="11">The sequence shown here is derived from an EMBL/GenBank/DDBJ whole genome shotgun (WGS) entry which is preliminary data.</text>
</comment>
<dbReference type="InterPro" id="IPR008271">
    <property type="entry name" value="Ser/Thr_kinase_AS"/>
</dbReference>
<name>A0A8T2PJW9_9TELE</name>
<keyword evidence="4" id="KW-0547">Nucleotide-binding</keyword>
<evidence type="ECO:0000256" key="7">
    <source>
        <dbReference type="ARBA" id="ARBA00047899"/>
    </source>
</evidence>
<dbReference type="PANTHER" id="PTHR24346:SF38">
    <property type="entry name" value="NON-SPECIFIC SERINE_THREONINE PROTEIN KINASE"/>
    <property type="match status" value="1"/>
</dbReference>
<reference evidence="11" key="1">
    <citation type="thesis" date="2021" institute="BYU ScholarsArchive" country="Provo, UT, USA">
        <title>Applications of and Algorithms for Genome Assembly and Genomic Analyses with an Emphasis on Marine Teleosts.</title>
        <authorList>
            <person name="Pickett B.D."/>
        </authorList>
    </citation>
    <scope>NUCLEOTIDE SEQUENCE</scope>
    <source>
        <strain evidence="11">HI-2016</strain>
    </source>
</reference>
<organism evidence="11 12">
    <name type="scientific">Albula glossodonta</name>
    <name type="common">roundjaw bonefish</name>
    <dbReference type="NCBI Taxonomy" id="121402"/>
    <lineage>
        <taxon>Eukaryota</taxon>
        <taxon>Metazoa</taxon>
        <taxon>Chordata</taxon>
        <taxon>Craniata</taxon>
        <taxon>Vertebrata</taxon>
        <taxon>Euteleostomi</taxon>
        <taxon>Actinopterygii</taxon>
        <taxon>Neopterygii</taxon>
        <taxon>Teleostei</taxon>
        <taxon>Albuliformes</taxon>
        <taxon>Albulidae</taxon>
        <taxon>Albula</taxon>
    </lineage>
</organism>
<proteinExistence type="predicted"/>
<keyword evidence="5" id="KW-0418">Kinase</keyword>
<evidence type="ECO:0000256" key="1">
    <source>
        <dbReference type="ARBA" id="ARBA00012513"/>
    </source>
</evidence>
<dbReference type="OrthoDB" id="193931at2759"/>
<dbReference type="Gene3D" id="1.10.510.10">
    <property type="entry name" value="Transferase(Phosphotransferase) domain 1"/>
    <property type="match status" value="1"/>
</dbReference>
<accession>A0A8T2PJW9</accession>
<comment type="catalytic activity">
    <reaction evidence="8">
        <text>L-seryl-[protein] + ATP = O-phospho-L-seryl-[protein] + ADP + H(+)</text>
        <dbReference type="Rhea" id="RHEA:17989"/>
        <dbReference type="Rhea" id="RHEA-COMP:9863"/>
        <dbReference type="Rhea" id="RHEA-COMP:11604"/>
        <dbReference type="ChEBI" id="CHEBI:15378"/>
        <dbReference type="ChEBI" id="CHEBI:29999"/>
        <dbReference type="ChEBI" id="CHEBI:30616"/>
        <dbReference type="ChEBI" id="CHEBI:83421"/>
        <dbReference type="ChEBI" id="CHEBI:456216"/>
        <dbReference type="EC" id="2.7.11.1"/>
    </reaction>
</comment>
<evidence type="ECO:0000313" key="12">
    <source>
        <dbReference type="Proteomes" id="UP000824540"/>
    </source>
</evidence>
<dbReference type="GO" id="GO:0005524">
    <property type="term" value="F:ATP binding"/>
    <property type="evidence" value="ECO:0007669"/>
    <property type="project" value="UniProtKB-KW"/>
</dbReference>
<evidence type="ECO:0000256" key="4">
    <source>
        <dbReference type="ARBA" id="ARBA00022741"/>
    </source>
</evidence>
<keyword evidence="12" id="KW-1185">Reference proteome</keyword>
<dbReference type="GO" id="GO:0000226">
    <property type="term" value="P:microtubule cytoskeleton organization"/>
    <property type="evidence" value="ECO:0007669"/>
    <property type="project" value="TreeGrafter"/>
</dbReference>
<dbReference type="GO" id="GO:0035556">
    <property type="term" value="P:intracellular signal transduction"/>
    <property type="evidence" value="ECO:0007669"/>
    <property type="project" value="TreeGrafter"/>
</dbReference>
<evidence type="ECO:0000256" key="3">
    <source>
        <dbReference type="ARBA" id="ARBA00022679"/>
    </source>
</evidence>